<proteinExistence type="predicted"/>
<organism evidence="1 2">
    <name type="scientific">Ooceraea biroi</name>
    <name type="common">Clonal raider ant</name>
    <name type="synonym">Cerapachys biroi</name>
    <dbReference type="NCBI Taxonomy" id="2015173"/>
    <lineage>
        <taxon>Eukaryota</taxon>
        <taxon>Metazoa</taxon>
        <taxon>Ecdysozoa</taxon>
        <taxon>Arthropoda</taxon>
        <taxon>Hexapoda</taxon>
        <taxon>Insecta</taxon>
        <taxon>Pterygota</taxon>
        <taxon>Neoptera</taxon>
        <taxon>Endopterygota</taxon>
        <taxon>Hymenoptera</taxon>
        <taxon>Apocrita</taxon>
        <taxon>Aculeata</taxon>
        <taxon>Formicoidea</taxon>
        <taxon>Formicidae</taxon>
        <taxon>Dorylinae</taxon>
        <taxon>Ooceraea</taxon>
    </lineage>
</organism>
<sequence>MYKILREHLPRVLRERVELVGEGNQRETRQKGNIAVQLRKTCEAQRSIFYKGVKMYNDLPIEVKQCESVG</sequence>
<name>A0A026WFL5_OOCBI</name>
<reference evidence="1 2" key="1">
    <citation type="journal article" date="2014" name="Curr. Biol.">
        <title>The genome of the clonal raider ant Cerapachys biroi.</title>
        <authorList>
            <person name="Oxley P.R."/>
            <person name="Ji L."/>
            <person name="Fetter-Pruneda I."/>
            <person name="McKenzie S.K."/>
            <person name="Li C."/>
            <person name="Hu H."/>
            <person name="Zhang G."/>
            <person name="Kronauer D.J."/>
        </authorList>
    </citation>
    <scope>NUCLEOTIDE SEQUENCE [LARGE SCALE GENOMIC DNA]</scope>
</reference>
<gene>
    <name evidence="1" type="ORF">X777_06630</name>
</gene>
<dbReference type="Proteomes" id="UP000053097">
    <property type="component" value="Unassembled WGS sequence"/>
</dbReference>
<evidence type="ECO:0000313" key="2">
    <source>
        <dbReference type="Proteomes" id="UP000053097"/>
    </source>
</evidence>
<keyword evidence="2" id="KW-1185">Reference proteome</keyword>
<accession>A0A026WFL5</accession>
<evidence type="ECO:0000313" key="1">
    <source>
        <dbReference type="EMBL" id="EZA53814.1"/>
    </source>
</evidence>
<dbReference type="AlphaFoldDB" id="A0A026WFL5"/>
<dbReference type="EMBL" id="KK107270">
    <property type="protein sequence ID" value="EZA53814.1"/>
    <property type="molecule type" value="Genomic_DNA"/>
</dbReference>
<protein>
    <submittedName>
        <fullName evidence="1">Uncharacterized protein</fullName>
    </submittedName>
</protein>